<dbReference type="RefSeq" id="WP_038189733.1">
    <property type="nucleotide sequence ID" value="NZ_JRWP01000008.1"/>
</dbReference>
<evidence type="ECO:0000256" key="1">
    <source>
        <dbReference type="SAM" id="SignalP"/>
    </source>
</evidence>
<proteinExistence type="predicted"/>
<keyword evidence="1" id="KW-0732">Signal</keyword>
<evidence type="ECO:0000313" key="2">
    <source>
        <dbReference type="EMBL" id="KGY09113.1"/>
    </source>
</evidence>
<comment type="caution">
    <text evidence="2">The sequence shown here is derived from an EMBL/GenBank/DDBJ whole genome shotgun (WGS) entry which is preliminary data.</text>
</comment>
<gene>
    <name evidence="2" type="ORF">NM06_07570</name>
</gene>
<reference evidence="2 3" key="1">
    <citation type="submission" date="2014-10" db="EMBL/GenBank/DDBJ databases">
        <title>Genome sequencing of Vibrio sinaloensis T08.</title>
        <authorList>
            <person name="Chan K.-G."/>
            <person name="Mohamad N.I."/>
        </authorList>
    </citation>
    <scope>NUCLEOTIDE SEQUENCE [LARGE SCALE GENOMIC DNA]</scope>
    <source>
        <strain evidence="2 3">T08</strain>
    </source>
</reference>
<feature type="signal peptide" evidence="1">
    <location>
        <begin position="1"/>
        <end position="17"/>
    </location>
</feature>
<name>A0A0A5JMG5_PHOS4</name>
<feature type="chain" id="PRO_5002010883" evidence="1">
    <location>
        <begin position="18"/>
        <end position="163"/>
    </location>
</feature>
<dbReference type="AlphaFoldDB" id="A0A0A5JMG5"/>
<evidence type="ECO:0000313" key="3">
    <source>
        <dbReference type="Proteomes" id="UP000030451"/>
    </source>
</evidence>
<accession>A0A0A5JMG5</accession>
<dbReference type="OrthoDB" id="5899555at2"/>
<organism evidence="2 3">
    <name type="scientific">Photobacterium sp. (strain ATCC 43367)</name>
    <dbReference type="NCBI Taxonomy" id="379097"/>
    <lineage>
        <taxon>Bacteria</taxon>
        <taxon>Pseudomonadati</taxon>
        <taxon>Pseudomonadota</taxon>
        <taxon>Gammaproteobacteria</taxon>
        <taxon>Vibrionales</taxon>
        <taxon>Vibrionaceae</taxon>
        <taxon>Vibrio</taxon>
        <taxon>Vibrio oreintalis group</taxon>
    </lineage>
</organism>
<dbReference type="Proteomes" id="UP000030451">
    <property type="component" value="Unassembled WGS sequence"/>
</dbReference>
<sequence length="163" mass="18739">MRILVLWLGLLSCHASATTLLLTTPIQEFVSDVQSSWVQCEEQVWCQDVLTYYRHDYYGQAERIHEQWVLELFSEYSNHRFSDLQLNLRSDGFSLIHVDIAGEQFDVNQQLIVKGAEEADKALIEFINAFPAGQPRVLTWQSLLWKAKLVSDGELISLSLIPL</sequence>
<dbReference type="EMBL" id="JRWP01000008">
    <property type="protein sequence ID" value="KGY09113.1"/>
    <property type="molecule type" value="Genomic_DNA"/>
</dbReference>
<protein>
    <submittedName>
        <fullName evidence="2">Uncharacterized protein</fullName>
    </submittedName>
</protein>
<dbReference type="STRING" id="379097.SE23_01660"/>